<evidence type="ECO:0000256" key="3">
    <source>
        <dbReference type="ARBA" id="ARBA00022989"/>
    </source>
</evidence>
<keyword evidence="3 5" id="KW-1133">Transmembrane helix</keyword>
<evidence type="ECO:0000313" key="8">
    <source>
        <dbReference type="Proteomes" id="UP000001882"/>
    </source>
</evidence>
<dbReference type="PANTHER" id="PTHR43471">
    <property type="entry name" value="ABC TRANSPORTER PERMEASE"/>
    <property type="match status" value="1"/>
</dbReference>
<evidence type="ECO:0000313" key="7">
    <source>
        <dbReference type="EMBL" id="BAI60541.1"/>
    </source>
</evidence>
<keyword evidence="8" id="KW-1185">Reference proteome</keyword>
<dbReference type="Proteomes" id="UP000001882">
    <property type="component" value="Chromosome"/>
</dbReference>
<dbReference type="InterPro" id="IPR013525">
    <property type="entry name" value="ABC2_TM"/>
</dbReference>
<feature type="domain" description="ABC-2 type transporter transmembrane" evidence="6">
    <location>
        <begin position="206"/>
        <end position="383"/>
    </location>
</feature>
<feature type="transmembrane region" description="Helical" evidence="5">
    <location>
        <begin position="213"/>
        <end position="233"/>
    </location>
</feature>
<feature type="transmembrane region" description="Helical" evidence="5">
    <location>
        <begin position="556"/>
        <end position="577"/>
    </location>
</feature>
<dbReference type="eggNOG" id="arCOG04450">
    <property type="taxonomic scope" value="Archaea"/>
</dbReference>
<protein>
    <submittedName>
        <fullName evidence="7">ABC transporter</fullName>
    </submittedName>
</protein>
<reference evidence="7 8" key="2">
    <citation type="journal article" date="2008" name="Int. J. Syst. Evol. Microbiol.">
        <title>Methanocella paludicola gen. nov., sp. nov., a methane-producing archaeon, the first isolate of the lineage 'Rice Cluster I', and proposal of the new archaeal order Methanocellales ord. nov.</title>
        <authorList>
            <person name="Sakai S."/>
            <person name="Imachi H."/>
            <person name="Hanada S."/>
            <person name="Ohashi A."/>
            <person name="Harada H."/>
            <person name="Kamagata Y."/>
        </authorList>
    </citation>
    <scope>NUCLEOTIDE SEQUENCE [LARGE SCALE GENOMIC DNA]</scope>
    <source>
        <strain evidence="8">DSM 17711 / JCM 13418 / NBRC 101707 / SANAE</strain>
    </source>
</reference>
<evidence type="ECO:0000256" key="4">
    <source>
        <dbReference type="ARBA" id="ARBA00023136"/>
    </source>
</evidence>
<dbReference type="InParanoid" id="D1YVR9"/>
<comment type="subcellular location">
    <subcellularLocation>
        <location evidence="1">Membrane</location>
        <topology evidence="1">Multi-pass membrane protein</topology>
    </subcellularLocation>
</comment>
<feature type="transmembrane region" description="Helical" evidence="5">
    <location>
        <begin position="286"/>
        <end position="311"/>
    </location>
</feature>
<feature type="transmembrane region" description="Helical" evidence="5">
    <location>
        <begin position="452"/>
        <end position="470"/>
    </location>
</feature>
<dbReference type="PANTHER" id="PTHR43471:SF3">
    <property type="entry name" value="ABC TRANSPORTER PERMEASE PROTEIN NATB"/>
    <property type="match status" value="1"/>
</dbReference>
<proteinExistence type="predicted"/>
<feature type="transmembrane region" description="Helical" evidence="5">
    <location>
        <begin position="417"/>
        <end position="446"/>
    </location>
</feature>
<evidence type="ECO:0000256" key="5">
    <source>
        <dbReference type="SAM" id="Phobius"/>
    </source>
</evidence>
<reference evidence="8" key="3">
    <citation type="journal article" date="2011" name="PLoS ONE">
        <title>Genome sequence of a mesophilic hydrogenotrophic methanogen Methanocella paludicola, the first cultivated representative of the order Methanocellales.</title>
        <authorList>
            <person name="Sakai S."/>
            <person name="Takaki Y."/>
            <person name="Shimamura S."/>
            <person name="Sekine M."/>
            <person name="Tajima T."/>
            <person name="Kosugi H."/>
            <person name="Ichikawa N."/>
            <person name="Tasumi E."/>
            <person name="Hiraki A.T."/>
            <person name="Shimizu A."/>
            <person name="Kato Y."/>
            <person name="Nishiko R."/>
            <person name="Mori K."/>
            <person name="Fujita N."/>
            <person name="Imachi H."/>
            <person name="Takai K."/>
        </authorList>
    </citation>
    <scope>NUCLEOTIDE SEQUENCE [LARGE SCALE GENOMIC DNA]</scope>
    <source>
        <strain evidence="8">DSM 17711 / JCM 13418 / NBRC 101707 / SANAE</strain>
    </source>
</reference>
<evidence type="ECO:0000259" key="6">
    <source>
        <dbReference type="Pfam" id="PF12698"/>
    </source>
</evidence>
<keyword evidence="4 5" id="KW-0472">Membrane</keyword>
<dbReference type="GO" id="GO:0016020">
    <property type="term" value="C:membrane"/>
    <property type="evidence" value="ECO:0007669"/>
    <property type="project" value="UniProtKB-SubCell"/>
</dbReference>
<name>D1YVR9_METPS</name>
<dbReference type="Pfam" id="PF12698">
    <property type="entry name" value="ABC2_membrane_3"/>
    <property type="match status" value="1"/>
</dbReference>
<dbReference type="STRING" id="304371.MCP_0469"/>
<dbReference type="KEGG" id="mpd:MCP_0469"/>
<dbReference type="EMBL" id="AP011532">
    <property type="protein sequence ID" value="BAI60541.1"/>
    <property type="molecule type" value="Genomic_DNA"/>
</dbReference>
<evidence type="ECO:0000256" key="2">
    <source>
        <dbReference type="ARBA" id="ARBA00022692"/>
    </source>
</evidence>
<feature type="transmembrane region" description="Helical" evidence="5">
    <location>
        <begin position="525"/>
        <end position="549"/>
    </location>
</feature>
<organism evidence="7 8">
    <name type="scientific">Methanocella paludicola (strain DSM 17711 / JCM 13418 / NBRC 101707 / SANAE)</name>
    <dbReference type="NCBI Taxonomy" id="304371"/>
    <lineage>
        <taxon>Archaea</taxon>
        <taxon>Methanobacteriati</taxon>
        <taxon>Methanobacteriota</taxon>
        <taxon>Stenosarchaea group</taxon>
        <taxon>Methanomicrobia</taxon>
        <taxon>Methanocellales</taxon>
        <taxon>Methanocellaceae</taxon>
        <taxon>Methanocella</taxon>
    </lineage>
</organism>
<sequence length="583" mass="63681">MGSMSKILQVAKRELGRFRTRFSGRSQPVVLALIVISLIVSYFVAQQGLVIGKGIYTIGISPDGPAIGDMRFNVLSLDREAGQKMLRDGSIDLYMDGETALTRSDDRSQYAAGALRQYLENAETTLLIEQYDINRSFPLRVEVGYLYATATPAPTPTGVASIAPTAAPSNDTGAAVKAQIEELKNGGSTRFKAEFVSENEVLIPSLMTSSVPLAQVVLAFLYIVPVLFMGIFFNSSFMEEKTNRKLNVLMSAPLAPLDIIAGKMLPYISFSLALVIVITLALAGDLLLALAIFLPIILFIFAIYLMVALVYRTFKDQTFFSMAAMTFVIGYLVLPALFTGINDVSYISPLTLAVQMYRGESFSMAQYALSTAPMYLVFGVAMFVGVRIFNEEYLLGFGPLYRKLADAIYLAIDQNHLYVSIGFISLLMIPAVFMVQMIIAILSLMIPVSLPTMVYMAILLVLCVIVEEVAKSVGIATLLENKKVSSTKTLLILAACSAVGFFIGEKVLLYLSLSVVSNIMLLEAIGSAGLLIIPLIAHFIFTSIVCLLTQKMGTKYYPLAIMAGSLVHFLYNFFILAQEMGMV</sequence>
<dbReference type="GO" id="GO:0140359">
    <property type="term" value="F:ABC-type transporter activity"/>
    <property type="evidence" value="ECO:0007669"/>
    <property type="project" value="InterPro"/>
</dbReference>
<feature type="transmembrane region" description="Helical" evidence="5">
    <location>
        <begin position="490"/>
        <end position="513"/>
    </location>
</feature>
<gene>
    <name evidence="7" type="ordered locus">MCP_0469</name>
</gene>
<dbReference type="PRINTS" id="PR00173">
    <property type="entry name" value="EDTRNSPORT"/>
</dbReference>
<evidence type="ECO:0000256" key="1">
    <source>
        <dbReference type="ARBA" id="ARBA00004141"/>
    </source>
</evidence>
<reference evidence="7 8" key="1">
    <citation type="journal article" date="2007" name="Appl. Environ. Microbiol.">
        <title>Isolation of key methanogens for global methane emission from rice paddy fields: a novel isolate affiliated with the clone cluster rice cluster I.</title>
        <authorList>
            <person name="Sakai S."/>
            <person name="Imachi H."/>
            <person name="Sekiguchi Y."/>
            <person name="Ohashi A."/>
            <person name="Harada H."/>
            <person name="Kamagata Y."/>
        </authorList>
    </citation>
    <scope>NUCLEOTIDE SEQUENCE [LARGE SCALE GENOMIC DNA]</scope>
    <source>
        <strain evidence="8">DSM 17711 / JCM 13418 / NBRC 101707 / SANAE</strain>
    </source>
</reference>
<accession>D1YVR9</accession>
<feature type="transmembrane region" description="Helical" evidence="5">
    <location>
        <begin position="323"/>
        <end position="347"/>
    </location>
</feature>
<feature type="transmembrane region" description="Helical" evidence="5">
    <location>
        <begin position="367"/>
        <end position="389"/>
    </location>
</feature>
<feature type="transmembrane region" description="Helical" evidence="5">
    <location>
        <begin position="254"/>
        <end position="280"/>
    </location>
</feature>
<dbReference type="AlphaFoldDB" id="D1YVR9"/>
<keyword evidence="2 5" id="KW-0812">Transmembrane</keyword>